<proteinExistence type="predicted"/>
<dbReference type="Proteomes" id="UP001642405">
    <property type="component" value="Unassembled WGS sequence"/>
</dbReference>
<protein>
    <recommendedName>
        <fullName evidence="3">Spindle pole body-associated protein cut12 domain-containing protein</fullName>
    </recommendedName>
</protein>
<gene>
    <name evidence="4" type="ORF">SCUCBS95973_009624</name>
</gene>
<feature type="region of interest" description="Disordered" evidence="2">
    <location>
        <begin position="46"/>
        <end position="238"/>
    </location>
</feature>
<evidence type="ECO:0000313" key="5">
    <source>
        <dbReference type="Proteomes" id="UP001642405"/>
    </source>
</evidence>
<keyword evidence="5" id="KW-1185">Reference proteome</keyword>
<accession>A0ABP0CY65</accession>
<name>A0ABP0CY65_9PEZI</name>
<reference evidence="4 5" key="1">
    <citation type="submission" date="2024-01" db="EMBL/GenBank/DDBJ databases">
        <authorList>
            <person name="Allen C."/>
            <person name="Tagirdzhanova G."/>
        </authorList>
    </citation>
    <scope>NUCLEOTIDE SEQUENCE [LARGE SCALE GENOMIC DNA]</scope>
</reference>
<feature type="compositionally biased region" description="Basic and acidic residues" evidence="2">
    <location>
        <begin position="130"/>
        <end position="145"/>
    </location>
</feature>
<feature type="compositionally biased region" description="Acidic residues" evidence="2">
    <location>
        <begin position="205"/>
        <end position="224"/>
    </location>
</feature>
<organism evidence="4 5">
    <name type="scientific">Sporothrix curviconia</name>
    <dbReference type="NCBI Taxonomy" id="1260050"/>
    <lineage>
        <taxon>Eukaryota</taxon>
        <taxon>Fungi</taxon>
        <taxon>Dikarya</taxon>
        <taxon>Ascomycota</taxon>
        <taxon>Pezizomycotina</taxon>
        <taxon>Sordariomycetes</taxon>
        <taxon>Sordariomycetidae</taxon>
        <taxon>Ophiostomatales</taxon>
        <taxon>Ophiostomataceae</taxon>
        <taxon>Sporothrix</taxon>
    </lineage>
</organism>
<feature type="domain" description="Spindle pole body-associated protein cut12" evidence="3">
    <location>
        <begin position="159"/>
        <end position="317"/>
    </location>
</feature>
<feature type="compositionally biased region" description="Basic and acidic residues" evidence="2">
    <location>
        <begin position="8"/>
        <end position="27"/>
    </location>
</feature>
<evidence type="ECO:0000256" key="1">
    <source>
        <dbReference type="SAM" id="Coils"/>
    </source>
</evidence>
<feature type="compositionally biased region" description="Low complexity" evidence="2">
    <location>
        <begin position="73"/>
        <end position="85"/>
    </location>
</feature>
<dbReference type="EMBL" id="CAWUHB010000117">
    <property type="protein sequence ID" value="CAK7236490.1"/>
    <property type="molecule type" value="Genomic_DNA"/>
</dbReference>
<evidence type="ECO:0000313" key="4">
    <source>
        <dbReference type="EMBL" id="CAK7236490.1"/>
    </source>
</evidence>
<dbReference type="InterPro" id="IPR021589">
    <property type="entry name" value="Cut12"/>
</dbReference>
<sequence length="691" mass="74922">MLGWVIKRGLDGGRDASEDPDDTRIEQPDTPGPVFAARAFKSALFGTPARPDDTVDNIANQPAAAPLLASQEPPVSAAAKPAPAARETNTDTGAPGATPRRLPGGILLTPGTATSRRKRVSFGSEVVPGEGHEKRSSEFRIDRNGRRPNLFGDATRKDSSRATLAKALDNARRQGSKKSQPTTAAKPAIEQVPQTDRWDTLNGEVEVEGAEGDDWEEVDDDDGRDPDITVDLNEPHSQSGRYWKSEFQRYQEDAKVEMGKLLKYKQLAKSYAKMKDAEAADMQTKLKEEKENVAQMEGRITELAGQIARKRMDGSDRDYQELISDLTRQTARAVQYRTQVKELEAMLQNSEKAAASAAPALSAVASPRTQKTILETQRELRRARDQLRELTQAKDEVRRLKSALRAAEQRASAKDEGRAEGSKGLATSLAAAEARAATLSAKVEDLEKRLLVADEERRQKDKDLRLLQRKYDSLKDDAKARVGEAEQVMRRKNEEIAELKKQVRQATVAAATAAAAATTTTTASAATARKTAAATNDFEIAKDDDTAEPVVADSASAKLALLRRRRGAEPLRPAVDPPQSKNVLSESVGANRGHVDMARPKMDSLPALRTRPALTAASSKVAATAAAAKLTGAEQGQKDPVAAAVAAAADASRLSISSERAAAAVARIEMRRAQRKRDLELMRNKENMQPA</sequence>
<evidence type="ECO:0000259" key="3">
    <source>
        <dbReference type="Pfam" id="PF11500"/>
    </source>
</evidence>
<feature type="region of interest" description="Disordered" evidence="2">
    <location>
        <begin position="1"/>
        <end position="32"/>
    </location>
</feature>
<comment type="caution">
    <text evidence="4">The sequence shown here is derived from an EMBL/GenBank/DDBJ whole genome shotgun (WGS) entry which is preliminary data.</text>
</comment>
<evidence type="ECO:0000256" key="2">
    <source>
        <dbReference type="SAM" id="MobiDB-lite"/>
    </source>
</evidence>
<keyword evidence="1" id="KW-0175">Coiled coil</keyword>
<dbReference type="Pfam" id="PF11500">
    <property type="entry name" value="Cut12"/>
    <property type="match status" value="1"/>
</dbReference>
<feature type="coiled-coil region" evidence="1">
    <location>
        <begin position="272"/>
        <end position="509"/>
    </location>
</feature>